<dbReference type="EMBL" id="PFNG01000144">
    <property type="protein sequence ID" value="PIZ38578.1"/>
    <property type="molecule type" value="Genomic_DNA"/>
</dbReference>
<evidence type="ECO:0000256" key="6">
    <source>
        <dbReference type="ARBA" id="ARBA00022932"/>
    </source>
</evidence>
<comment type="similarity">
    <text evidence="7">Belongs to the DNA polymerase HolA subunit family.</text>
</comment>
<proteinExistence type="inferred from homology"/>
<dbReference type="Gene3D" id="1.20.272.10">
    <property type="match status" value="1"/>
</dbReference>
<dbReference type="GO" id="GO:0006261">
    <property type="term" value="P:DNA-templated DNA replication"/>
    <property type="evidence" value="ECO:0007669"/>
    <property type="project" value="TreeGrafter"/>
</dbReference>
<dbReference type="Gene3D" id="1.10.8.60">
    <property type="match status" value="1"/>
</dbReference>
<dbReference type="PANTHER" id="PTHR34388">
    <property type="entry name" value="DNA POLYMERASE III SUBUNIT DELTA"/>
    <property type="match status" value="1"/>
</dbReference>
<dbReference type="NCBIfam" id="TIGR01128">
    <property type="entry name" value="holA"/>
    <property type="match status" value="1"/>
</dbReference>
<keyword evidence="4" id="KW-0548">Nucleotidyltransferase</keyword>
<evidence type="ECO:0000256" key="5">
    <source>
        <dbReference type="ARBA" id="ARBA00022705"/>
    </source>
</evidence>
<evidence type="ECO:0000256" key="7">
    <source>
        <dbReference type="ARBA" id="ARBA00034754"/>
    </source>
</evidence>
<dbReference type="GO" id="GO:0009360">
    <property type="term" value="C:DNA polymerase III complex"/>
    <property type="evidence" value="ECO:0007669"/>
    <property type="project" value="InterPro"/>
</dbReference>
<comment type="catalytic activity">
    <reaction evidence="8">
        <text>DNA(n) + a 2'-deoxyribonucleoside 5'-triphosphate = DNA(n+1) + diphosphate</text>
        <dbReference type="Rhea" id="RHEA:22508"/>
        <dbReference type="Rhea" id="RHEA-COMP:17339"/>
        <dbReference type="Rhea" id="RHEA-COMP:17340"/>
        <dbReference type="ChEBI" id="CHEBI:33019"/>
        <dbReference type="ChEBI" id="CHEBI:61560"/>
        <dbReference type="ChEBI" id="CHEBI:173112"/>
        <dbReference type="EC" id="2.7.7.7"/>
    </reaction>
</comment>
<sequence>MIAGQTKKPPQPKPLKSVYLIHGDKKMIDEALARLRKRISAQFDLDFNFDQFSGAETNAGKIMQAANTLPFMSDKRLIIVKDVEKLSSEDTSQLAKYIENPSPSTCLVLVAGSINRASRLYKAAEKSGEIAEYTLKKFNKTPNVWIKEQFSERGKLVSDAVARYLLREVGVDLERLSVEIEKISLYHESDRIVDPEDIEPVVTKSHETSIFGLADSIGDRNIHKAIDNLHHLLQQKESPLGILNLIARHFRLLLRTKVWVEAGHDNKYVVEHLTGEEGKKLPYFVVAKYRDQSYNFPTDELKTAFKHLLKADIALKSSPQPAEVILEDLIIRLAV</sequence>
<dbReference type="InterPro" id="IPR048466">
    <property type="entry name" value="DNA_pol3_delta-like_C"/>
</dbReference>
<evidence type="ECO:0000256" key="1">
    <source>
        <dbReference type="ARBA" id="ARBA00012417"/>
    </source>
</evidence>
<keyword evidence="3" id="KW-0808">Transferase</keyword>
<dbReference type="SUPFAM" id="SSF48019">
    <property type="entry name" value="post-AAA+ oligomerization domain-like"/>
    <property type="match status" value="1"/>
</dbReference>
<accession>A0A2M7T7R7</accession>
<dbReference type="Gene3D" id="3.40.50.300">
    <property type="entry name" value="P-loop containing nucleotide triphosphate hydrolases"/>
    <property type="match status" value="1"/>
</dbReference>
<dbReference type="AlphaFoldDB" id="A0A2M7T7R7"/>
<evidence type="ECO:0000256" key="8">
    <source>
        <dbReference type="ARBA" id="ARBA00049244"/>
    </source>
</evidence>
<evidence type="ECO:0000256" key="3">
    <source>
        <dbReference type="ARBA" id="ARBA00022679"/>
    </source>
</evidence>
<comment type="caution">
    <text evidence="11">The sequence shown here is derived from an EMBL/GenBank/DDBJ whole genome shotgun (WGS) entry which is preliminary data.</text>
</comment>
<dbReference type="PANTHER" id="PTHR34388:SF1">
    <property type="entry name" value="DNA POLYMERASE III SUBUNIT DELTA"/>
    <property type="match status" value="1"/>
</dbReference>
<protein>
    <recommendedName>
        <fullName evidence="2">DNA polymerase III subunit delta</fullName>
        <ecNumber evidence="1">2.7.7.7</ecNumber>
    </recommendedName>
</protein>
<dbReference type="SUPFAM" id="SSF52540">
    <property type="entry name" value="P-loop containing nucleoside triphosphate hydrolases"/>
    <property type="match status" value="1"/>
</dbReference>
<organism evidence="11 12">
    <name type="scientific">Candidatus Aquicultor secundus</name>
    <dbReference type="NCBI Taxonomy" id="1973895"/>
    <lineage>
        <taxon>Bacteria</taxon>
        <taxon>Bacillati</taxon>
        <taxon>Actinomycetota</taxon>
        <taxon>Candidatus Aquicultoria</taxon>
        <taxon>Candidatus Aquicultorales</taxon>
        <taxon>Candidatus Aquicultoraceae</taxon>
        <taxon>Candidatus Aquicultor</taxon>
    </lineage>
</organism>
<dbReference type="InterPro" id="IPR010372">
    <property type="entry name" value="DNA_pol3_delta_N"/>
</dbReference>
<dbReference type="GO" id="GO:0003677">
    <property type="term" value="F:DNA binding"/>
    <property type="evidence" value="ECO:0007669"/>
    <property type="project" value="InterPro"/>
</dbReference>
<evidence type="ECO:0000313" key="12">
    <source>
        <dbReference type="Proteomes" id="UP000230956"/>
    </source>
</evidence>
<reference evidence="12" key="1">
    <citation type="submission" date="2017-09" db="EMBL/GenBank/DDBJ databases">
        <title>Depth-based differentiation of microbial function through sediment-hosted aquifers and enrichment of novel symbionts in the deep terrestrial subsurface.</title>
        <authorList>
            <person name="Probst A.J."/>
            <person name="Ladd B."/>
            <person name="Jarett J.K."/>
            <person name="Geller-Mcgrath D.E."/>
            <person name="Sieber C.M.K."/>
            <person name="Emerson J.B."/>
            <person name="Anantharaman K."/>
            <person name="Thomas B.C."/>
            <person name="Malmstrom R."/>
            <person name="Stieglmeier M."/>
            <person name="Klingl A."/>
            <person name="Woyke T."/>
            <person name="Ryan C.M."/>
            <person name="Banfield J.F."/>
        </authorList>
    </citation>
    <scope>NUCLEOTIDE SEQUENCE [LARGE SCALE GENOMIC DNA]</scope>
</reference>
<evidence type="ECO:0000256" key="2">
    <source>
        <dbReference type="ARBA" id="ARBA00017703"/>
    </source>
</evidence>
<dbReference type="InterPro" id="IPR008921">
    <property type="entry name" value="DNA_pol3_clamp-load_cplx_C"/>
</dbReference>
<dbReference type="InterPro" id="IPR005790">
    <property type="entry name" value="DNA_polIII_delta"/>
</dbReference>
<dbReference type="Proteomes" id="UP000230956">
    <property type="component" value="Unassembled WGS sequence"/>
</dbReference>
<dbReference type="Pfam" id="PF21694">
    <property type="entry name" value="DNA_pol3_delta_C"/>
    <property type="match status" value="1"/>
</dbReference>
<feature type="domain" description="DNA polymerase III delta subunit-like C-terminal" evidence="10">
    <location>
        <begin position="207"/>
        <end position="332"/>
    </location>
</feature>
<feature type="domain" description="DNA polymerase III delta N-terminal" evidence="9">
    <location>
        <begin position="19"/>
        <end position="132"/>
    </location>
</feature>
<keyword evidence="6" id="KW-0239">DNA-directed DNA polymerase</keyword>
<evidence type="ECO:0000313" key="11">
    <source>
        <dbReference type="EMBL" id="PIZ38578.1"/>
    </source>
</evidence>
<keyword evidence="5" id="KW-0235">DNA replication</keyword>
<gene>
    <name evidence="11" type="primary">holA</name>
    <name evidence="11" type="ORF">COY37_05950</name>
</gene>
<name>A0A2M7T7R7_9ACTN</name>
<dbReference type="GO" id="GO:0003887">
    <property type="term" value="F:DNA-directed DNA polymerase activity"/>
    <property type="evidence" value="ECO:0007669"/>
    <property type="project" value="UniProtKB-KW"/>
</dbReference>
<evidence type="ECO:0000259" key="9">
    <source>
        <dbReference type="Pfam" id="PF06144"/>
    </source>
</evidence>
<evidence type="ECO:0000259" key="10">
    <source>
        <dbReference type="Pfam" id="PF21694"/>
    </source>
</evidence>
<evidence type="ECO:0000256" key="4">
    <source>
        <dbReference type="ARBA" id="ARBA00022695"/>
    </source>
</evidence>
<dbReference type="Pfam" id="PF06144">
    <property type="entry name" value="DNA_pol3_delta"/>
    <property type="match status" value="1"/>
</dbReference>
<dbReference type="InterPro" id="IPR027417">
    <property type="entry name" value="P-loop_NTPase"/>
</dbReference>
<dbReference type="EC" id="2.7.7.7" evidence="1"/>